<dbReference type="STRING" id="1291764.GCA_001311235_02699"/>
<organism evidence="2 3">
    <name type="scientific">Lactococcus fujiensis JCM 16395</name>
    <dbReference type="NCBI Taxonomy" id="1291764"/>
    <lineage>
        <taxon>Bacteria</taxon>
        <taxon>Bacillati</taxon>
        <taxon>Bacillota</taxon>
        <taxon>Bacilli</taxon>
        <taxon>Lactobacillales</taxon>
        <taxon>Streptococcaceae</taxon>
        <taxon>Lactococcus</taxon>
    </lineage>
</organism>
<dbReference type="Proteomes" id="UP000218181">
    <property type="component" value="Unassembled WGS sequence"/>
</dbReference>
<dbReference type="AlphaFoldDB" id="A0A2A5RLK2"/>
<evidence type="ECO:0000256" key="1">
    <source>
        <dbReference type="SAM" id="Phobius"/>
    </source>
</evidence>
<evidence type="ECO:0000313" key="3">
    <source>
        <dbReference type="Proteomes" id="UP000218181"/>
    </source>
</evidence>
<feature type="transmembrane region" description="Helical" evidence="1">
    <location>
        <begin position="68"/>
        <end position="88"/>
    </location>
</feature>
<reference evidence="2 3" key="1">
    <citation type="submission" date="2014-12" db="EMBL/GenBank/DDBJ databases">
        <title>Draft genome sequences of 10 type strains of Lactococcus.</title>
        <authorList>
            <person name="Sun Z."/>
            <person name="Zhong Z."/>
            <person name="Liu W."/>
            <person name="Zhang W."/>
            <person name="Zhang H."/>
        </authorList>
    </citation>
    <scope>NUCLEOTIDE SEQUENCE [LARGE SCALE GENOMIC DNA]</scope>
    <source>
        <strain evidence="2 3">JCM 16395</strain>
    </source>
</reference>
<keyword evidence="1" id="KW-0812">Transmembrane</keyword>
<sequence length="137" mass="16233">MKKYIFPTLLIVWFLTYTFPFNHGVNEKTYQMTTYSGIAWIIMHWPLFLILALLFTAYFLVKNQKLSSAISIVLILFMIYIITLPFHLNFFALGWETTKVALDSMLKLLQFGYYLNFVLGFLIILLIIRNKFVKKKN</sequence>
<comment type="caution">
    <text evidence="2">The sequence shown here is derived from an EMBL/GenBank/DDBJ whole genome shotgun (WGS) entry which is preliminary data.</text>
</comment>
<feature type="transmembrane region" description="Helical" evidence="1">
    <location>
        <begin position="36"/>
        <end position="61"/>
    </location>
</feature>
<keyword evidence="1" id="KW-0472">Membrane</keyword>
<evidence type="ECO:0000313" key="2">
    <source>
        <dbReference type="EMBL" id="PCS00157.1"/>
    </source>
</evidence>
<feature type="transmembrane region" description="Helical" evidence="1">
    <location>
        <begin position="108"/>
        <end position="128"/>
    </location>
</feature>
<accession>A0A2A5RLK2</accession>
<dbReference type="EMBL" id="JXJU01000005">
    <property type="protein sequence ID" value="PCS00157.1"/>
    <property type="molecule type" value="Genomic_DNA"/>
</dbReference>
<protein>
    <submittedName>
        <fullName evidence="2">Uncharacterized protein</fullName>
    </submittedName>
</protein>
<name>A0A2A5RLK2_9LACT</name>
<gene>
    <name evidence="2" type="ORF">RT41_GL001468</name>
</gene>
<dbReference type="RefSeq" id="WP_054639793.1">
    <property type="nucleotide sequence ID" value="NZ_BBAL01000011.1"/>
</dbReference>
<proteinExistence type="predicted"/>
<keyword evidence="3" id="KW-1185">Reference proteome</keyword>
<keyword evidence="1" id="KW-1133">Transmembrane helix</keyword>